<keyword evidence="1" id="KW-0479">Metal-binding</keyword>
<feature type="domain" description="C2H2-type" evidence="7">
    <location>
        <begin position="227"/>
        <end position="250"/>
    </location>
</feature>
<comment type="caution">
    <text evidence="8">The sequence shown here is derived from an EMBL/GenBank/DDBJ whole genome shotgun (WGS) entry which is preliminary data.</text>
</comment>
<dbReference type="GO" id="GO:0008270">
    <property type="term" value="F:zinc ion binding"/>
    <property type="evidence" value="ECO:0007669"/>
    <property type="project" value="UniProtKB-KW"/>
</dbReference>
<name>A0A8H4VZ34_9HELO</name>
<reference evidence="8 9" key="1">
    <citation type="submission" date="2020-03" db="EMBL/GenBank/DDBJ databases">
        <title>Draft Genome Sequence of Cudoniella acicularis.</title>
        <authorList>
            <person name="Buettner E."/>
            <person name="Kellner H."/>
        </authorList>
    </citation>
    <scope>NUCLEOTIDE SEQUENCE [LARGE SCALE GENOMIC DNA]</scope>
    <source>
        <strain evidence="8 9">DSM 108380</strain>
    </source>
</reference>
<dbReference type="InterPro" id="IPR036236">
    <property type="entry name" value="Znf_C2H2_sf"/>
</dbReference>
<evidence type="ECO:0000256" key="6">
    <source>
        <dbReference type="SAM" id="MobiDB-lite"/>
    </source>
</evidence>
<gene>
    <name evidence="8" type="ORF">G7Y89_g10396</name>
</gene>
<dbReference type="SUPFAM" id="SSF57667">
    <property type="entry name" value="beta-beta-alpha zinc fingers"/>
    <property type="match status" value="1"/>
</dbReference>
<evidence type="ECO:0000256" key="2">
    <source>
        <dbReference type="ARBA" id="ARBA00022737"/>
    </source>
</evidence>
<dbReference type="PANTHER" id="PTHR24409">
    <property type="entry name" value="ZINC FINGER PROTEIN 142"/>
    <property type="match status" value="1"/>
</dbReference>
<dbReference type="GO" id="GO:0000977">
    <property type="term" value="F:RNA polymerase II transcription regulatory region sequence-specific DNA binding"/>
    <property type="evidence" value="ECO:0007669"/>
    <property type="project" value="TreeGrafter"/>
</dbReference>
<dbReference type="PROSITE" id="PS50157">
    <property type="entry name" value="ZINC_FINGER_C2H2_2"/>
    <property type="match status" value="1"/>
</dbReference>
<dbReference type="PROSITE" id="PS00028">
    <property type="entry name" value="ZINC_FINGER_C2H2_1"/>
    <property type="match status" value="1"/>
</dbReference>
<protein>
    <recommendedName>
        <fullName evidence="7">C2H2-type domain-containing protein</fullName>
    </recommendedName>
</protein>
<evidence type="ECO:0000256" key="1">
    <source>
        <dbReference type="ARBA" id="ARBA00022723"/>
    </source>
</evidence>
<dbReference type="PANTHER" id="PTHR24409:SF295">
    <property type="entry name" value="AZ2-RELATED"/>
    <property type="match status" value="1"/>
</dbReference>
<evidence type="ECO:0000256" key="5">
    <source>
        <dbReference type="PROSITE-ProRule" id="PRU00042"/>
    </source>
</evidence>
<keyword evidence="9" id="KW-1185">Reference proteome</keyword>
<proteinExistence type="predicted"/>
<dbReference type="Proteomes" id="UP000566819">
    <property type="component" value="Unassembled WGS sequence"/>
</dbReference>
<dbReference type="EMBL" id="JAAMPI010000915">
    <property type="protein sequence ID" value="KAF4627761.1"/>
    <property type="molecule type" value="Genomic_DNA"/>
</dbReference>
<evidence type="ECO:0000259" key="7">
    <source>
        <dbReference type="PROSITE" id="PS50157"/>
    </source>
</evidence>
<feature type="region of interest" description="Disordered" evidence="6">
    <location>
        <begin position="153"/>
        <end position="200"/>
    </location>
</feature>
<accession>A0A8H4VZ34</accession>
<dbReference type="SMART" id="SM00355">
    <property type="entry name" value="ZnF_C2H2"/>
    <property type="match status" value="3"/>
</dbReference>
<evidence type="ECO:0000313" key="8">
    <source>
        <dbReference type="EMBL" id="KAF4627761.1"/>
    </source>
</evidence>
<keyword evidence="3 5" id="KW-0863">Zinc-finger</keyword>
<evidence type="ECO:0000256" key="4">
    <source>
        <dbReference type="ARBA" id="ARBA00022833"/>
    </source>
</evidence>
<evidence type="ECO:0000313" key="9">
    <source>
        <dbReference type="Proteomes" id="UP000566819"/>
    </source>
</evidence>
<dbReference type="GO" id="GO:0005634">
    <property type="term" value="C:nucleus"/>
    <property type="evidence" value="ECO:0007669"/>
    <property type="project" value="TreeGrafter"/>
</dbReference>
<dbReference type="GO" id="GO:0000981">
    <property type="term" value="F:DNA-binding transcription factor activity, RNA polymerase II-specific"/>
    <property type="evidence" value="ECO:0007669"/>
    <property type="project" value="TreeGrafter"/>
</dbReference>
<dbReference type="InterPro" id="IPR013087">
    <property type="entry name" value="Znf_C2H2_type"/>
</dbReference>
<keyword evidence="2" id="KW-0677">Repeat</keyword>
<dbReference type="Gene3D" id="3.30.160.60">
    <property type="entry name" value="Classic Zinc Finger"/>
    <property type="match status" value="1"/>
</dbReference>
<evidence type="ECO:0000256" key="3">
    <source>
        <dbReference type="ARBA" id="ARBA00022771"/>
    </source>
</evidence>
<dbReference type="OrthoDB" id="3535493at2759"/>
<keyword evidence="4" id="KW-0862">Zinc</keyword>
<organism evidence="8 9">
    <name type="scientific">Cudoniella acicularis</name>
    <dbReference type="NCBI Taxonomy" id="354080"/>
    <lineage>
        <taxon>Eukaryota</taxon>
        <taxon>Fungi</taxon>
        <taxon>Dikarya</taxon>
        <taxon>Ascomycota</taxon>
        <taxon>Pezizomycotina</taxon>
        <taxon>Leotiomycetes</taxon>
        <taxon>Helotiales</taxon>
        <taxon>Tricladiaceae</taxon>
        <taxon>Cudoniella</taxon>
    </lineage>
</organism>
<sequence length="323" mass="36284">MTVRQPMQLNLRPMIASRSSDKARLALQLGSNPPTKGASETKISFSSSFLLHCAQKGCVRRHSLNSLQSLFDLPKSFLPSYFVVLARQKRHLSIFFPALQVFLCPHRQRKASKPQRIQNSVFTSDPASFEEQHLTRTIDPGRLDLRRFPPLPAEDPLLTRPEDPTVFAPEVHRPAGRTSVYPTGEENPSFSSPVPSTTPPQQEFAFAPVSGAPHSFGDEPPLPDPSFSCNSCLKTFTTQGQLNTHNKSHTIPFKCTILPCDSEGFQYKKGLNRHIASKHRRFVPTAPRYHCPHPSCKYSIGGMKDGFSRADNYRRHMRQHGKS</sequence>
<dbReference type="AlphaFoldDB" id="A0A8H4VZ34"/>